<dbReference type="PATRIC" id="fig|1618586.3.peg.86"/>
<dbReference type="SUPFAM" id="SSF52540">
    <property type="entry name" value="P-loop containing nucleoside triphosphate hydrolases"/>
    <property type="match status" value="1"/>
</dbReference>
<dbReference type="PANTHER" id="PTHR11669">
    <property type="entry name" value="REPLICATION FACTOR C / DNA POLYMERASE III GAMMA-TAU SUBUNIT"/>
    <property type="match status" value="1"/>
</dbReference>
<feature type="domain" description="AAA+ ATPase" evidence="4">
    <location>
        <begin position="33"/>
        <end position="173"/>
    </location>
</feature>
<dbReference type="CDD" id="cd00009">
    <property type="entry name" value="AAA"/>
    <property type="match status" value="1"/>
</dbReference>
<dbReference type="SMART" id="SM00382">
    <property type="entry name" value="AAA"/>
    <property type="match status" value="1"/>
</dbReference>
<keyword evidence="3" id="KW-0547">Nucleotide-binding</keyword>
<comment type="subunit">
    <text evidence="3">DNA polymerase III contains a core (composed of alpha, epsilon and theta chains) that associates with a tau subunit. This core dimerizes to form the POLIII' complex. PolIII' associates with the gamma complex (composed of gamma, delta, delta', psi and chi chains) and with the beta chain to form the complete DNA polymerase III complex.</text>
</comment>
<dbReference type="Pfam" id="PF13177">
    <property type="entry name" value="DNA_pol3_delta2"/>
    <property type="match status" value="1"/>
</dbReference>
<dbReference type="EC" id="2.7.7.7" evidence="3"/>
<dbReference type="Proteomes" id="UP000034803">
    <property type="component" value="Unassembled WGS sequence"/>
</dbReference>
<dbReference type="InterPro" id="IPR027417">
    <property type="entry name" value="P-loop_NTPase"/>
</dbReference>
<dbReference type="AlphaFoldDB" id="A0A0F9YLE5"/>
<sequence length="484" mass="54469">MTFYLKYRPQKLDDLDILSVRNTLVNILKSGTIPHAYLFAGPKGTGKTSAARILAKAINCESKNPPCNKCDQCVSITNGTNIDVIEMDAASNRGIDDIRALRDIIKLAPAKAKSKIYIIDEAHMLTIEASNALLKTLEEPPSHVYFILATTNPEKLIETIKSRTTLIHFTKATADEISRSLKRVVDGEKMKISEEDLKIIAKMSKGSFRDAVKILEQVSVDKNLLKNSKSFNVDNFLELLNKKDLKKSLNELSSAIKEGISVELITESVLEKLRFELLALSGIGSNEYKFTKLELIQLIEFIIQSQENIKLSPVEELPLELAIIKWFGDDGEVDIGDGDINDDKKDETTEKQNTKVLKDDIKLSDTNIENSTPSEFNIPEVNIEYWTKILAEVKLINASIEALLRSSKPIGFDGQRLKLGVYYKFHKDKLEELKNKKLLEDIATKIFEKTIRIECLLTEPPAKIQLTESKDDNILNVAEEIFNV</sequence>
<dbReference type="Pfam" id="PF20964">
    <property type="entry name" value="DnaX_C"/>
    <property type="match status" value="1"/>
</dbReference>
<dbReference type="PANTHER" id="PTHR11669:SF0">
    <property type="entry name" value="PROTEIN STICHEL-LIKE 2"/>
    <property type="match status" value="1"/>
</dbReference>
<reference evidence="5 6" key="1">
    <citation type="journal article" date="2015" name="Nature">
        <title>rRNA introns, odd ribosomes, and small enigmatic genomes across a large radiation of phyla.</title>
        <authorList>
            <person name="Brown C.T."/>
            <person name="Hug L.A."/>
            <person name="Thomas B.C."/>
            <person name="Sharon I."/>
            <person name="Castelle C.J."/>
            <person name="Singh A."/>
            <person name="Wilkins M.J."/>
            <person name="Williams K.H."/>
            <person name="Banfield J.F."/>
        </authorList>
    </citation>
    <scope>NUCLEOTIDE SEQUENCE [LARGE SCALE GENOMIC DNA]</scope>
</reference>
<keyword evidence="3" id="KW-0548">Nucleotidyltransferase</keyword>
<gene>
    <name evidence="3" type="primary">dnaX</name>
    <name evidence="5" type="ORF">UR21_C0001G0085</name>
</gene>
<evidence type="ECO:0000313" key="5">
    <source>
        <dbReference type="EMBL" id="KKP32289.1"/>
    </source>
</evidence>
<evidence type="ECO:0000313" key="6">
    <source>
        <dbReference type="Proteomes" id="UP000034803"/>
    </source>
</evidence>
<evidence type="ECO:0000256" key="2">
    <source>
        <dbReference type="ARBA" id="ARBA00049244"/>
    </source>
</evidence>
<dbReference type="GO" id="GO:0006261">
    <property type="term" value="P:DNA-templated DNA replication"/>
    <property type="evidence" value="ECO:0007669"/>
    <property type="project" value="TreeGrafter"/>
</dbReference>
<keyword evidence="1 3" id="KW-0239">DNA-directed DNA polymerase</keyword>
<keyword evidence="3" id="KW-0235">DNA replication</keyword>
<proteinExistence type="inferred from homology"/>
<dbReference type="InterPro" id="IPR038454">
    <property type="entry name" value="DnaA_N_sf"/>
</dbReference>
<dbReference type="InterPro" id="IPR048448">
    <property type="entry name" value="DnaX-like_C"/>
</dbReference>
<keyword evidence="3" id="KW-0067">ATP-binding</keyword>
<dbReference type="EMBL" id="LBOI01000001">
    <property type="protein sequence ID" value="KKP32289.1"/>
    <property type="molecule type" value="Genomic_DNA"/>
</dbReference>
<dbReference type="GO" id="GO:0003887">
    <property type="term" value="F:DNA-directed DNA polymerase activity"/>
    <property type="evidence" value="ECO:0007669"/>
    <property type="project" value="UniProtKB-KW"/>
</dbReference>
<dbReference type="InterPro" id="IPR012763">
    <property type="entry name" value="DNA_pol_III_sug/sutau_N"/>
</dbReference>
<organism evidence="5 6">
    <name type="scientific">Candidatus Woesebacteria bacterium GW2011_GWC2_31_9</name>
    <dbReference type="NCBI Taxonomy" id="1618586"/>
    <lineage>
        <taxon>Bacteria</taxon>
        <taxon>Candidatus Woeseibacteriota</taxon>
    </lineage>
</organism>
<dbReference type="GO" id="GO:0009360">
    <property type="term" value="C:DNA polymerase III complex"/>
    <property type="evidence" value="ECO:0007669"/>
    <property type="project" value="InterPro"/>
</dbReference>
<dbReference type="InterPro" id="IPR003593">
    <property type="entry name" value="AAA+_ATPase"/>
</dbReference>
<dbReference type="Gene3D" id="3.30.300.180">
    <property type="match status" value="1"/>
</dbReference>
<dbReference type="Gene3D" id="3.40.50.300">
    <property type="entry name" value="P-loop containing nucleotide triphosphate hydrolases"/>
    <property type="match status" value="1"/>
</dbReference>
<comment type="function">
    <text evidence="3">DNA polymerase III is a complex, multichain enzyme responsible for most of the replicative synthesis in bacteria. This DNA polymerase also exhibits 3' to 5' exonuclease activity.</text>
</comment>
<comment type="catalytic activity">
    <reaction evidence="2 3">
        <text>DNA(n) + a 2'-deoxyribonucleoside 5'-triphosphate = DNA(n+1) + diphosphate</text>
        <dbReference type="Rhea" id="RHEA:22508"/>
        <dbReference type="Rhea" id="RHEA-COMP:17339"/>
        <dbReference type="Rhea" id="RHEA-COMP:17340"/>
        <dbReference type="ChEBI" id="CHEBI:33019"/>
        <dbReference type="ChEBI" id="CHEBI:61560"/>
        <dbReference type="ChEBI" id="CHEBI:173112"/>
        <dbReference type="EC" id="2.7.7.7"/>
    </reaction>
</comment>
<evidence type="ECO:0000256" key="1">
    <source>
        <dbReference type="ARBA" id="ARBA00022932"/>
    </source>
</evidence>
<protein>
    <recommendedName>
        <fullName evidence="3">DNA polymerase III subunit gamma/tau</fullName>
        <ecNumber evidence="3">2.7.7.7</ecNumber>
    </recommendedName>
</protein>
<dbReference type="GO" id="GO:0005524">
    <property type="term" value="F:ATP binding"/>
    <property type="evidence" value="ECO:0007669"/>
    <property type="project" value="UniProtKB-KW"/>
</dbReference>
<accession>A0A0F9YLE5</accession>
<comment type="similarity">
    <text evidence="3">Belongs to the DnaX/STICHEL family.</text>
</comment>
<dbReference type="InterPro" id="IPR050238">
    <property type="entry name" value="DNA_Rep/Repair_Clamp_Loader"/>
</dbReference>
<name>A0A0F9YLE5_9BACT</name>
<keyword evidence="3" id="KW-0808">Transferase</keyword>
<comment type="caution">
    <text evidence="5">The sequence shown here is derived from an EMBL/GenBank/DDBJ whole genome shotgun (WGS) entry which is preliminary data.</text>
</comment>
<dbReference type="Gene3D" id="1.10.8.60">
    <property type="match status" value="1"/>
</dbReference>
<evidence type="ECO:0000256" key="3">
    <source>
        <dbReference type="RuleBase" id="RU364063"/>
    </source>
</evidence>
<evidence type="ECO:0000259" key="4">
    <source>
        <dbReference type="SMART" id="SM00382"/>
    </source>
</evidence>
<dbReference type="NCBIfam" id="TIGR02397">
    <property type="entry name" value="dnaX_nterm"/>
    <property type="match status" value="1"/>
</dbReference>